<proteinExistence type="predicted"/>
<sequence>MSDPIDEIHTRQEFARELTALRERAGLTVRQVAAATGVHGAHSTVGDWFAGRGLPATGSRDLLDRVLKVCGVAGGDEHARWVEAWRRVRRAPGPRSSAGPEPYRGLAGFQEGDAGWFFGRQALTETLLAGVTRRPGGILLVVGASGSGKSSLLRAGLIPALREQPGERPVLLFTPSTQPAEESYRGTRAVIVVDQFEEVFTVSTPGRREALISALATAAAGGTTVLLGLRADFYAHALRHPPLLAAAQAGQVTVGPMNESELREAIVEPARKAHVQLGEGLVELLLREVSPRTGAHDAGVLPLLSHALYATWRQGGGRRLTIADYRAVGGIEGAVAESAGQVYAALSPSQQAMARRLFVDLVHVAADTADTRRRVAIGQLPEEMEEVLDRFVAQRLITADTETVEISHEALLTAWPLLRAWLEEDRDGLMIGRRLADAAATWEREERDPALLYRGTRLAAAREWSADQPGLASLDRSFLEASLAREAAEQAAARRRTRRLYQLVAGLAAMLLLTVVATVVTVSSLRTVSEQRNQALSGKAASEATALRGTDPALAAQIGLAAYRLAPTAEARGALLSTFATPYSTRITGHTGAVYAAEFTAGGRTLATAGTDGTLRLWDVGERHRPRLTAALPEPGGGFLGLAIRPDGRLLATAGKDRTARLWDLADPARPRLVATLAGHEGEIRRVAFSPDGRTLSTAASDRTVRLWDVAVPRRTSPLAVLRGHRDEVSAAVFGAGGRTLATSSADATVRLWDLADPRRPRQVAVLGGHTDRVLAAAYSPDGRRLATGGFDNTLRIWDVRDPERPAPLAALAGHASGIVAIAFSPDGQTVATGSYDLTVRLWDIEEPRFAGVPFALTGHTDTVYAVAFSPDGRTLVSGGRDTTVRLWEIKGPVLYGHTGPVHSAVPGRGGRLLIANNYRRARLWDLTDPARPVQLGTLKGHTDNVLAAAFTPDGGRLVTVSLDRTARLWDLADPRRPVPLATMKAPVNPFSLALRPDGRMLAVGEDGGPIRLWDLADPRRPALAAVLRGHTDRVQGLAYRPDGRVLASAGADRLVKLWDLTGPGAPGPPATIEGHGNGVATIAFAPSGRVLASAGFDHTARLWDVADPRRPAALSVLTGHSNSVHAVAFSSDGRTLATAGFDGTARLWDVTRPREPGAPVALAGHTDRVNSVAFGRDGTLISGSIDTTARIWDLDPERVALTLCAVAMPRITVAQWRHSFPGLDYQPPCP</sequence>
<dbReference type="PANTHER" id="PTHR19846:SF0">
    <property type="entry name" value="PRE-MRNA PROCESSING FACTOR 4"/>
    <property type="match status" value="1"/>
</dbReference>
<keyword evidence="4" id="KW-0472">Membrane</keyword>
<evidence type="ECO:0000256" key="1">
    <source>
        <dbReference type="ARBA" id="ARBA00022574"/>
    </source>
</evidence>
<keyword evidence="2" id="KW-0677">Repeat</keyword>
<dbReference type="SUPFAM" id="SSF50998">
    <property type="entry name" value="Quinoprotein alcohol dehydrogenase-like"/>
    <property type="match status" value="1"/>
</dbReference>
<dbReference type="InterPro" id="IPR015943">
    <property type="entry name" value="WD40/YVTN_repeat-like_dom_sf"/>
</dbReference>
<evidence type="ECO:0000313" key="6">
    <source>
        <dbReference type="EMBL" id="MFI6503059.1"/>
    </source>
</evidence>
<evidence type="ECO:0000259" key="5">
    <source>
        <dbReference type="SMART" id="SM00530"/>
    </source>
</evidence>
<dbReference type="PROSITE" id="PS50294">
    <property type="entry name" value="WD_REPEATS_REGION"/>
    <property type="match status" value="12"/>
</dbReference>
<dbReference type="InterPro" id="IPR001387">
    <property type="entry name" value="Cro/C1-type_HTH"/>
</dbReference>
<keyword evidence="4" id="KW-0812">Transmembrane</keyword>
<feature type="repeat" description="WD" evidence="3">
    <location>
        <begin position="587"/>
        <end position="620"/>
    </location>
</feature>
<dbReference type="InterPro" id="IPR019775">
    <property type="entry name" value="WD40_repeat_CS"/>
</dbReference>
<reference evidence="6 7" key="1">
    <citation type="submission" date="2024-10" db="EMBL/GenBank/DDBJ databases">
        <title>The Natural Products Discovery Center: Release of the First 8490 Sequenced Strains for Exploring Actinobacteria Biosynthetic Diversity.</title>
        <authorList>
            <person name="Kalkreuter E."/>
            <person name="Kautsar S.A."/>
            <person name="Yang D."/>
            <person name="Bader C.D."/>
            <person name="Teijaro C.N."/>
            <person name="Fluegel L."/>
            <person name="Davis C.M."/>
            <person name="Simpson J.R."/>
            <person name="Lauterbach L."/>
            <person name="Steele A.D."/>
            <person name="Gui C."/>
            <person name="Meng S."/>
            <person name="Li G."/>
            <person name="Viehrig K."/>
            <person name="Ye F."/>
            <person name="Su P."/>
            <person name="Kiefer A.F."/>
            <person name="Nichols A."/>
            <person name="Cepeda A.J."/>
            <person name="Yan W."/>
            <person name="Fan B."/>
            <person name="Jiang Y."/>
            <person name="Adhikari A."/>
            <person name="Zheng C.-J."/>
            <person name="Schuster L."/>
            <person name="Cowan T.M."/>
            <person name="Smanski M.J."/>
            <person name="Chevrette M.G."/>
            <person name="De Carvalho L.P.S."/>
            <person name="Shen B."/>
        </authorList>
    </citation>
    <scope>NUCLEOTIDE SEQUENCE [LARGE SCALE GENOMIC DNA]</scope>
    <source>
        <strain evidence="6 7">NPDC050545</strain>
    </source>
</reference>
<dbReference type="SMART" id="SM00530">
    <property type="entry name" value="HTH_XRE"/>
    <property type="match status" value="1"/>
</dbReference>
<dbReference type="SMART" id="SM00320">
    <property type="entry name" value="WD40"/>
    <property type="match status" value="13"/>
</dbReference>
<evidence type="ECO:0000256" key="4">
    <source>
        <dbReference type="SAM" id="Phobius"/>
    </source>
</evidence>
<evidence type="ECO:0000313" key="7">
    <source>
        <dbReference type="Proteomes" id="UP001612741"/>
    </source>
</evidence>
<dbReference type="CDD" id="cd00093">
    <property type="entry name" value="HTH_XRE"/>
    <property type="match status" value="1"/>
</dbReference>
<dbReference type="PANTHER" id="PTHR19846">
    <property type="entry name" value="WD40 REPEAT PROTEIN"/>
    <property type="match status" value="1"/>
</dbReference>
<name>A0ABW7Z8Q4_9ACTN</name>
<feature type="repeat" description="WD" evidence="3">
    <location>
        <begin position="1118"/>
        <end position="1151"/>
    </location>
</feature>
<dbReference type="RefSeq" id="WP_397088833.1">
    <property type="nucleotide sequence ID" value="NZ_JBITGY010000011.1"/>
</dbReference>
<dbReference type="PROSITE" id="PS00678">
    <property type="entry name" value="WD_REPEATS_1"/>
    <property type="match status" value="12"/>
</dbReference>
<dbReference type="EMBL" id="JBITGY010000011">
    <property type="protein sequence ID" value="MFI6503059.1"/>
    <property type="molecule type" value="Genomic_DNA"/>
</dbReference>
<dbReference type="Gene3D" id="1.10.260.40">
    <property type="entry name" value="lambda repressor-like DNA-binding domains"/>
    <property type="match status" value="1"/>
</dbReference>
<feature type="repeat" description="WD" evidence="3">
    <location>
        <begin position="642"/>
        <end position="665"/>
    </location>
</feature>
<evidence type="ECO:0000256" key="3">
    <source>
        <dbReference type="PROSITE-ProRule" id="PRU00221"/>
    </source>
</evidence>
<dbReference type="Pfam" id="PF13560">
    <property type="entry name" value="HTH_31"/>
    <property type="match status" value="1"/>
</dbReference>
<keyword evidence="4" id="KW-1133">Transmembrane helix</keyword>
<dbReference type="PROSITE" id="PS50082">
    <property type="entry name" value="WD_REPEATS_2"/>
    <property type="match status" value="13"/>
</dbReference>
<feature type="repeat" description="WD" evidence="3">
    <location>
        <begin position="1163"/>
        <end position="1203"/>
    </location>
</feature>
<dbReference type="InterPro" id="IPR010982">
    <property type="entry name" value="Lambda_DNA-bd_dom_sf"/>
</dbReference>
<dbReference type="InterPro" id="IPR027417">
    <property type="entry name" value="P-loop_NTPase"/>
</dbReference>
<feature type="domain" description="HTH cro/C1-type" evidence="5">
    <location>
        <begin position="17"/>
        <end position="77"/>
    </location>
</feature>
<feature type="repeat" description="WD" evidence="3">
    <location>
        <begin position="1028"/>
        <end position="1061"/>
    </location>
</feature>
<feature type="repeat" description="WD" evidence="3">
    <location>
        <begin position="1073"/>
        <end position="1114"/>
    </location>
</feature>
<dbReference type="InterPro" id="IPR020472">
    <property type="entry name" value="WD40_PAC1"/>
</dbReference>
<feature type="repeat" description="WD" evidence="3">
    <location>
        <begin position="767"/>
        <end position="808"/>
    </location>
</feature>
<keyword evidence="7" id="KW-1185">Reference proteome</keyword>
<dbReference type="InterPro" id="IPR001680">
    <property type="entry name" value="WD40_rpt"/>
</dbReference>
<feature type="repeat" description="WD" evidence="3">
    <location>
        <begin position="992"/>
        <end position="1016"/>
    </location>
</feature>
<dbReference type="SUPFAM" id="SSF50978">
    <property type="entry name" value="WD40 repeat-like"/>
    <property type="match status" value="1"/>
</dbReference>
<dbReference type="Pfam" id="PF20703">
    <property type="entry name" value="nSTAND1"/>
    <property type="match status" value="1"/>
</dbReference>
<dbReference type="Proteomes" id="UP001612741">
    <property type="component" value="Unassembled WGS sequence"/>
</dbReference>
<gene>
    <name evidence="6" type="ORF">ACIBG2_37155</name>
</gene>
<feature type="repeat" description="WD" evidence="3">
    <location>
        <begin position="722"/>
        <end position="763"/>
    </location>
</feature>
<accession>A0ABW7Z8Q4</accession>
<feature type="repeat" description="WD" evidence="3">
    <location>
        <begin position="939"/>
        <end position="972"/>
    </location>
</feature>
<feature type="transmembrane region" description="Helical" evidence="4">
    <location>
        <begin position="210"/>
        <end position="229"/>
    </location>
</feature>
<dbReference type="Pfam" id="PF00400">
    <property type="entry name" value="WD40"/>
    <property type="match status" value="12"/>
</dbReference>
<comment type="caution">
    <text evidence="6">The sequence shown here is derived from an EMBL/GenBank/DDBJ whole genome shotgun (WGS) entry which is preliminary data.</text>
</comment>
<feature type="repeat" description="WD" evidence="3">
    <location>
        <begin position="677"/>
        <end position="710"/>
    </location>
</feature>
<dbReference type="SUPFAM" id="SSF52540">
    <property type="entry name" value="P-loop containing nucleoside triphosphate hydrolases"/>
    <property type="match status" value="1"/>
</dbReference>
<protein>
    <submittedName>
        <fullName evidence="6">Helix-turn-helix domain-containing protein</fullName>
    </submittedName>
</protein>
<dbReference type="CDD" id="cd00200">
    <property type="entry name" value="WD40"/>
    <property type="match status" value="2"/>
</dbReference>
<dbReference type="PRINTS" id="PR00320">
    <property type="entry name" value="GPROTEINBRPT"/>
</dbReference>
<dbReference type="Gene3D" id="2.130.10.10">
    <property type="entry name" value="YVTN repeat-like/Quinoprotein amine dehydrogenase"/>
    <property type="match status" value="6"/>
</dbReference>
<feature type="repeat" description="WD" evidence="3">
    <location>
        <begin position="857"/>
        <end position="891"/>
    </location>
</feature>
<keyword evidence="1 3" id="KW-0853">WD repeat</keyword>
<dbReference type="InterPro" id="IPR036322">
    <property type="entry name" value="WD40_repeat_dom_sf"/>
</dbReference>
<organism evidence="6 7">
    <name type="scientific">Nonomuraea typhae</name>
    <dbReference type="NCBI Taxonomy" id="2603600"/>
    <lineage>
        <taxon>Bacteria</taxon>
        <taxon>Bacillati</taxon>
        <taxon>Actinomycetota</taxon>
        <taxon>Actinomycetes</taxon>
        <taxon>Streptosporangiales</taxon>
        <taxon>Streptosporangiaceae</taxon>
        <taxon>Nonomuraea</taxon>
    </lineage>
</organism>
<feature type="repeat" description="WD" evidence="3">
    <location>
        <begin position="812"/>
        <end position="853"/>
    </location>
</feature>
<dbReference type="InterPro" id="IPR011047">
    <property type="entry name" value="Quinoprotein_ADH-like_sf"/>
</dbReference>
<feature type="transmembrane region" description="Helical" evidence="4">
    <location>
        <begin position="503"/>
        <end position="525"/>
    </location>
</feature>
<evidence type="ECO:0000256" key="2">
    <source>
        <dbReference type="ARBA" id="ARBA00022737"/>
    </source>
</evidence>
<dbReference type="InterPro" id="IPR049052">
    <property type="entry name" value="nSTAND1"/>
</dbReference>